<accession>A0A1M5EI21</accession>
<dbReference type="InterPro" id="IPR006530">
    <property type="entry name" value="YD"/>
</dbReference>
<dbReference type="Proteomes" id="UP000184159">
    <property type="component" value="Unassembled WGS sequence"/>
</dbReference>
<evidence type="ECO:0000256" key="1">
    <source>
        <dbReference type="ARBA" id="ARBA00022737"/>
    </source>
</evidence>
<feature type="non-terminal residue" evidence="3">
    <location>
        <position position="1"/>
    </location>
</feature>
<dbReference type="NCBIfam" id="TIGR01643">
    <property type="entry name" value="YD_repeat_2x"/>
    <property type="match status" value="4"/>
</dbReference>
<reference evidence="4" key="1">
    <citation type="submission" date="2016-11" db="EMBL/GenBank/DDBJ databases">
        <authorList>
            <person name="Varghese N."/>
            <person name="Submissions S."/>
        </authorList>
    </citation>
    <scope>NUCLEOTIDE SEQUENCE [LARGE SCALE GENOMIC DNA]</scope>
    <source>
        <strain evidence="4">DSM 21264</strain>
    </source>
</reference>
<dbReference type="PANTHER" id="PTHR32305:SF15">
    <property type="entry name" value="PROTEIN RHSA-RELATED"/>
    <property type="match status" value="1"/>
</dbReference>
<proteinExistence type="predicted"/>
<keyword evidence="4" id="KW-1185">Reference proteome</keyword>
<keyword evidence="1" id="KW-0677">Repeat</keyword>
<dbReference type="PANTHER" id="PTHR32305">
    <property type="match status" value="1"/>
</dbReference>
<dbReference type="Pfam" id="PF25023">
    <property type="entry name" value="TEN_YD-shell"/>
    <property type="match status" value="1"/>
</dbReference>
<organism evidence="3 4">
    <name type="scientific">Vibrio gazogenes DSM 21264 = NBRC 103151</name>
    <dbReference type="NCBI Taxonomy" id="1123492"/>
    <lineage>
        <taxon>Bacteria</taxon>
        <taxon>Pseudomonadati</taxon>
        <taxon>Pseudomonadota</taxon>
        <taxon>Gammaproteobacteria</taxon>
        <taxon>Vibrionales</taxon>
        <taxon>Vibrionaceae</taxon>
        <taxon>Vibrio</taxon>
    </lineage>
</organism>
<gene>
    <name evidence="3" type="ORF">SAMN02745781_03157</name>
</gene>
<dbReference type="Pfam" id="PF05593">
    <property type="entry name" value="RHS_repeat"/>
    <property type="match status" value="1"/>
</dbReference>
<dbReference type="InterPro" id="IPR056823">
    <property type="entry name" value="TEN-like_YD-shell"/>
</dbReference>
<dbReference type="InterPro" id="IPR022385">
    <property type="entry name" value="Rhs_assc_core"/>
</dbReference>
<sequence length="682" mass="77894">YDNPFHFVSAIINERGERYQIDYTPTGHVQREVTFDGRQFVYEYDAHTQLTAKTEIGSEGTELTTRYAYDAQGKLIGKTLPDESTIQYSYDLLGNLTGVDDGRWPLAYAYDVLGRLTTEHQGWATTGYRYDALGHITAQLLPDGQQLDYDFQHGRLHQVNLNGHCLTQHQYQVSGLETRRTQGALSSHFQYDETGRLTEHRVSQAQQQTLFRRYQYNRSGNLTQVEDNLRGLTQYHYDPLDRLTQVRGSLSENFAHDPAGNLIQSRQSNVEGNRLLFQGDRHYQYDEFGNLIQEARGTNQSLVTRYQYDGQHRLTHVEKPDGTLAEYQYDAFGRRTHKTVTDKTGHQTTTEFLWQGDKLLAESGERHYQTYLYEYGSFKPLALVTGEGADNATPYFYHLDQIGTPLEITDVEGRVAWSVDYHSYGNVAYQRKADIVSPLRFQGQYYDEETGLHYNRHRYYSPDSGRFITPDPIGLAGGLNNYQYVVNPTGWVDPLGLSQCLGSCAGAIRRAFLNNKWGYLTSSERSALLQQKVELNAERWVREYEVNLGQRYPGLNPHFVDKHGPDIPLSPNLASRAIDGSHPRTGAPGRFPQPSSQFKDWQTQRNIINEAITREARGLPKYNGFDSQGNPVVTGTYHETVGRGFTKNRQNLSQPHFNPNYTKWTIRFDAGTGQPFTGYPTP</sequence>
<name>A0A1M5EI21_VIBGA</name>
<dbReference type="AlphaFoldDB" id="A0A1M5EI21"/>
<evidence type="ECO:0000313" key="3">
    <source>
        <dbReference type="EMBL" id="SHF78806.1"/>
    </source>
</evidence>
<dbReference type="Gene3D" id="2.180.10.10">
    <property type="entry name" value="RHS repeat-associated core"/>
    <property type="match status" value="2"/>
</dbReference>
<evidence type="ECO:0000313" key="4">
    <source>
        <dbReference type="Proteomes" id="UP000184159"/>
    </source>
</evidence>
<dbReference type="EMBL" id="FQUH01000017">
    <property type="protein sequence ID" value="SHF78806.1"/>
    <property type="molecule type" value="Genomic_DNA"/>
</dbReference>
<dbReference type="NCBIfam" id="TIGR03696">
    <property type="entry name" value="Rhs_assc_core"/>
    <property type="match status" value="1"/>
</dbReference>
<dbReference type="PRINTS" id="PR00394">
    <property type="entry name" value="RHSPROTEIN"/>
</dbReference>
<feature type="domain" description="Teneurin-like YD-shell" evidence="2">
    <location>
        <begin position="138"/>
        <end position="471"/>
    </location>
</feature>
<dbReference type="RefSeq" id="WP_207521999.1">
    <property type="nucleotide sequence ID" value="NZ_FQUH01000017.1"/>
</dbReference>
<dbReference type="InterPro" id="IPR031325">
    <property type="entry name" value="RHS_repeat"/>
</dbReference>
<evidence type="ECO:0000259" key="2">
    <source>
        <dbReference type="Pfam" id="PF25023"/>
    </source>
</evidence>
<dbReference type="InterPro" id="IPR050708">
    <property type="entry name" value="T6SS_VgrG/RHS"/>
</dbReference>
<protein>
    <submittedName>
        <fullName evidence="3">RHS repeat-associated core domain-containing protein</fullName>
    </submittedName>
</protein>